<evidence type="ECO:0008006" key="3">
    <source>
        <dbReference type="Google" id="ProtNLM"/>
    </source>
</evidence>
<organism evidence="1 2">
    <name type="scientific">Candidatus Curtissbacteria bacterium RIFCSPHIGHO2_01_FULL_40_12</name>
    <dbReference type="NCBI Taxonomy" id="1797710"/>
    <lineage>
        <taxon>Bacteria</taxon>
        <taxon>Candidatus Curtissiibacteriota</taxon>
    </lineage>
</organism>
<protein>
    <recommendedName>
        <fullName evidence="3">Mannosyl-glycoprotein endo-beta-N-acetylglucosamidase-like domain-containing protein</fullName>
    </recommendedName>
</protein>
<name>A0A1F5G9Q9_9BACT</name>
<sequence length="188" mass="20847">MFKKPALIFLWFIATPLVLATSVLSLSTFNKTGKLDFAADFSSFEVTATTSLDPQVLGVQVNDLRPHIVENFLKGTTLASYSNYIVEVSDKYGLDFRLIPAIAMKESGGGDAARSNSFNAWGFGNGRSNFNSWEEAIDIVGKTLKEKYVDRGLVTPEQIMPVYAPPQIETGGKWAQDINFFFLKMENL</sequence>
<reference evidence="1 2" key="1">
    <citation type="journal article" date="2016" name="Nat. Commun.">
        <title>Thousands of microbial genomes shed light on interconnected biogeochemical processes in an aquifer system.</title>
        <authorList>
            <person name="Anantharaman K."/>
            <person name="Brown C.T."/>
            <person name="Hug L.A."/>
            <person name="Sharon I."/>
            <person name="Castelle C.J."/>
            <person name="Probst A.J."/>
            <person name="Thomas B.C."/>
            <person name="Singh A."/>
            <person name="Wilkins M.J."/>
            <person name="Karaoz U."/>
            <person name="Brodie E.L."/>
            <person name="Williams K.H."/>
            <person name="Hubbard S.S."/>
            <person name="Banfield J.F."/>
        </authorList>
    </citation>
    <scope>NUCLEOTIDE SEQUENCE [LARGE SCALE GENOMIC DNA]</scope>
</reference>
<dbReference type="Gene3D" id="1.10.530.10">
    <property type="match status" value="1"/>
</dbReference>
<evidence type="ECO:0000313" key="2">
    <source>
        <dbReference type="Proteomes" id="UP000178577"/>
    </source>
</evidence>
<evidence type="ECO:0000313" key="1">
    <source>
        <dbReference type="EMBL" id="OGD88565.1"/>
    </source>
</evidence>
<dbReference type="Proteomes" id="UP000178577">
    <property type="component" value="Unassembled WGS sequence"/>
</dbReference>
<proteinExistence type="predicted"/>
<gene>
    <name evidence="1" type="ORF">A2693_03615</name>
</gene>
<dbReference type="AlphaFoldDB" id="A0A1F5G9Q9"/>
<comment type="caution">
    <text evidence="1">The sequence shown here is derived from an EMBL/GenBank/DDBJ whole genome shotgun (WGS) entry which is preliminary data.</text>
</comment>
<dbReference type="InterPro" id="IPR023346">
    <property type="entry name" value="Lysozyme-like_dom_sf"/>
</dbReference>
<dbReference type="SUPFAM" id="SSF53955">
    <property type="entry name" value="Lysozyme-like"/>
    <property type="match status" value="1"/>
</dbReference>
<accession>A0A1F5G9Q9</accession>
<dbReference type="EMBL" id="MFAY01000034">
    <property type="protein sequence ID" value="OGD88565.1"/>
    <property type="molecule type" value="Genomic_DNA"/>
</dbReference>